<feature type="compositionally biased region" description="Basic residues" evidence="1">
    <location>
        <begin position="115"/>
        <end position="125"/>
    </location>
</feature>
<sequence length="262" mass="30544">MSGPESPPELRRSWYVEGHMRFGVISSKTPSPSLAFIKENIDVLRTMIKEHDQQSKKKATPRRLTYADSDKEAPARQTRSADKSQRTPSKNKEPSHLRMSRRLEDRSRTNEKTRRERSKSRGKRYGHQETSSDSEYEEGLKDTYEDLNSPYKRPKPTPFTQRITRFKYHRRAKLHRNIKRHTRMSVWIISRGDVLLIPLGLGYRVLIDLILHRSSINNSARLSNKFGGFYFIFKFGISGLLHQVITALADRIRGGSSVYYFT</sequence>
<organism evidence="2">
    <name type="scientific">Tanacetum cinerariifolium</name>
    <name type="common">Dalmatian daisy</name>
    <name type="synonym">Chrysanthemum cinerariifolium</name>
    <dbReference type="NCBI Taxonomy" id="118510"/>
    <lineage>
        <taxon>Eukaryota</taxon>
        <taxon>Viridiplantae</taxon>
        <taxon>Streptophyta</taxon>
        <taxon>Embryophyta</taxon>
        <taxon>Tracheophyta</taxon>
        <taxon>Spermatophyta</taxon>
        <taxon>Magnoliopsida</taxon>
        <taxon>eudicotyledons</taxon>
        <taxon>Gunneridae</taxon>
        <taxon>Pentapetalae</taxon>
        <taxon>asterids</taxon>
        <taxon>campanulids</taxon>
        <taxon>Asterales</taxon>
        <taxon>Asteraceae</taxon>
        <taxon>Asteroideae</taxon>
        <taxon>Anthemideae</taxon>
        <taxon>Anthemidinae</taxon>
        <taxon>Tanacetum</taxon>
    </lineage>
</organism>
<gene>
    <name evidence="2" type="ORF">Tci_336060</name>
</gene>
<evidence type="ECO:0000256" key="1">
    <source>
        <dbReference type="SAM" id="MobiDB-lite"/>
    </source>
</evidence>
<feature type="compositionally biased region" description="Basic and acidic residues" evidence="1">
    <location>
        <begin position="68"/>
        <end position="114"/>
    </location>
</feature>
<proteinExistence type="predicted"/>
<comment type="caution">
    <text evidence="2">The sequence shown here is derived from an EMBL/GenBank/DDBJ whole genome shotgun (WGS) entry which is preliminary data.</text>
</comment>
<evidence type="ECO:0000313" key="2">
    <source>
        <dbReference type="EMBL" id="GEX64085.1"/>
    </source>
</evidence>
<dbReference type="AlphaFoldDB" id="A0A699H9U6"/>
<feature type="region of interest" description="Disordered" evidence="1">
    <location>
        <begin position="48"/>
        <end position="138"/>
    </location>
</feature>
<protein>
    <submittedName>
        <fullName evidence="2">Uncharacterized protein</fullName>
    </submittedName>
</protein>
<name>A0A699H9U6_TANCI</name>
<dbReference type="EMBL" id="BKCJ010120657">
    <property type="protein sequence ID" value="GEX64085.1"/>
    <property type="molecule type" value="Genomic_DNA"/>
</dbReference>
<reference evidence="2" key="1">
    <citation type="journal article" date="2019" name="Sci. Rep.">
        <title>Draft genome of Tanacetum cinerariifolium, the natural source of mosquito coil.</title>
        <authorList>
            <person name="Yamashiro T."/>
            <person name="Shiraishi A."/>
            <person name="Satake H."/>
            <person name="Nakayama K."/>
        </authorList>
    </citation>
    <scope>NUCLEOTIDE SEQUENCE</scope>
</reference>
<accession>A0A699H9U6</accession>